<protein>
    <submittedName>
        <fullName evidence="1">Uncharacterized protein</fullName>
    </submittedName>
</protein>
<dbReference type="Proteomes" id="UP000886998">
    <property type="component" value="Unassembled WGS sequence"/>
</dbReference>
<reference evidence="1" key="1">
    <citation type="submission" date="2020-08" db="EMBL/GenBank/DDBJ databases">
        <title>Multicomponent nature underlies the extraordinary mechanical properties of spider dragline silk.</title>
        <authorList>
            <person name="Kono N."/>
            <person name="Nakamura H."/>
            <person name="Mori M."/>
            <person name="Yoshida Y."/>
            <person name="Ohtoshi R."/>
            <person name="Malay A.D."/>
            <person name="Moran D.A.P."/>
            <person name="Tomita M."/>
            <person name="Numata K."/>
            <person name="Arakawa K."/>
        </authorList>
    </citation>
    <scope>NUCLEOTIDE SEQUENCE</scope>
</reference>
<dbReference type="EMBL" id="BMAV01016047">
    <property type="protein sequence ID" value="GFY66438.1"/>
    <property type="molecule type" value="Genomic_DNA"/>
</dbReference>
<comment type="caution">
    <text evidence="1">The sequence shown here is derived from an EMBL/GenBank/DDBJ whole genome shotgun (WGS) entry which is preliminary data.</text>
</comment>
<accession>A0A8X7CEQ4</accession>
<gene>
    <name evidence="1" type="ORF">TNIN_237881</name>
</gene>
<dbReference type="OrthoDB" id="6469079at2759"/>
<evidence type="ECO:0000313" key="2">
    <source>
        <dbReference type="Proteomes" id="UP000886998"/>
    </source>
</evidence>
<organism evidence="1 2">
    <name type="scientific">Trichonephila inaurata madagascariensis</name>
    <dbReference type="NCBI Taxonomy" id="2747483"/>
    <lineage>
        <taxon>Eukaryota</taxon>
        <taxon>Metazoa</taxon>
        <taxon>Ecdysozoa</taxon>
        <taxon>Arthropoda</taxon>
        <taxon>Chelicerata</taxon>
        <taxon>Arachnida</taxon>
        <taxon>Araneae</taxon>
        <taxon>Araneomorphae</taxon>
        <taxon>Entelegynae</taxon>
        <taxon>Araneoidea</taxon>
        <taxon>Nephilidae</taxon>
        <taxon>Trichonephila</taxon>
        <taxon>Trichonephila inaurata</taxon>
    </lineage>
</organism>
<name>A0A8X7CEQ4_9ARAC</name>
<dbReference type="AlphaFoldDB" id="A0A8X7CEQ4"/>
<sequence>MVSSLNFKYSRNFKSFKATYMHNDPCHSGLVAKRDGLFQNLKYTNSDSIRIEFNKTNAEIKLLYAAKKRASWLEICSKFDARTNNSKLWFITKSLSRDRHQEEVCNTILTADGFHPNDDRTTAKILGCHYPKMSTDF</sequence>
<evidence type="ECO:0000313" key="1">
    <source>
        <dbReference type="EMBL" id="GFY66438.1"/>
    </source>
</evidence>
<proteinExistence type="predicted"/>
<keyword evidence="2" id="KW-1185">Reference proteome</keyword>